<evidence type="ECO:0000313" key="2">
    <source>
        <dbReference type="Proteomes" id="UP000509441"/>
    </source>
</evidence>
<dbReference type="OrthoDB" id="6074at2157"/>
<gene>
    <name evidence="1" type="ORF">C5F49_02500</name>
</gene>
<keyword evidence="2" id="KW-1185">Reference proteome</keyword>
<organism evidence="1 2">
    <name type="scientific">Nitrosopumilus oxyclinae</name>
    <dbReference type="NCBI Taxonomy" id="1959104"/>
    <lineage>
        <taxon>Archaea</taxon>
        <taxon>Nitrososphaerota</taxon>
        <taxon>Nitrososphaeria</taxon>
        <taxon>Nitrosopumilales</taxon>
        <taxon>Nitrosopumilaceae</taxon>
        <taxon>Nitrosopumilus</taxon>
    </lineage>
</organism>
<accession>A0A7D5M2D0</accession>
<dbReference type="AlphaFoldDB" id="A0A7D5M2D0"/>
<dbReference type="KEGG" id="nox:C5F49_02500"/>
<sequence>MNIYDTKSIYCKDCGKSIGEIEYDAKVILPECGQCANPMPEGDNILYTVNAIKNQSKPVITI</sequence>
<dbReference type="RefSeq" id="WP_179361851.1">
    <property type="nucleotide sequence ID" value="NZ_CP026994.1"/>
</dbReference>
<proteinExistence type="predicted"/>
<dbReference type="GeneID" id="56060787"/>
<protein>
    <submittedName>
        <fullName evidence="1">Uncharacterized protein</fullName>
    </submittedName>
</protein>
<dbReference type="Proteomes" id="UP000509441">
    <property type="component" value="Chromosome"/>
</dbReference>
<dbReference type="EMBL" id="CP026994">
    <property type="protein sequence ID" value="QLH04311.1"/>
    <property type="molecule type" value="Genomic_DNA"/>
</dbReference>
<name>A0A7D5M2D0_9ARCH</name>
<reference evidence="1 2" key="1">
    <citation type="submission" date="2018-02" db="EMBL/GenBank/DDBJ databases">
        <title>Complete genome of Nitrosopumilus oxyclinae HCE1.</title>
        <authorList>
            <person name="Qin W."/>
            <person name="Zheng Y."/>
            <person name="Stahl D.A."/>
        </authorList>
    </citation>
    <scope>NUCLEOTIDE SEQUENCE [LARGE SCALE GENOMIC DNA]</scope>
    <source>
        <strain evidence="1 2">HCE1</strain>
    </source>
</reference>
<evidence type="ECO:0000313" key="1">
    <source>
        <dbReference type="EMBL" id="QLH04311.1"/>
    </source>
</evidence>